<keyword evidence="6" id="KW-0472">Membrane</keyword>
<evidence type="ECO:0000256" key="6">
    <source>
        <dbReference type="ARBA" id="ARBA00023136"/>
    </source>
</evidence>
<evidence type="ECO:0000256" key="8">
    <source>
        <dbReference type="SAM" id="Coils"/>
    </source>
</evidence>
<evidence type="ECO:0000256" key="9">
    <source>
        <dbReference type="SAM" id="SignalP"/>
    </source>
</evidence>
<evidence type="ECO:0000256" key="2">
    <source>
        <dbReference type="ARBA" id="ARBA00007613"/>
    </source>
</evidence>
<keyword evidence="7" id="KW-0998">Cell outer membrane</keyword>
<organism evidence="10 11">
    <name type="scientific">Pseudomonas phytophila</name>
    <dbReference type="NCBI Taxonomy" id="2867264"/>
    <lineage>
        <taxon>Bacteria</taxon>
        <taxon>Pseudomonadati</taxon>
        <taxon>Pseudomonadota</taxon>
        <taxon>Gammaproteobacteria</taxon>
        <taxon>Pseudomonadales</taxon>
        <taxon>Pseudomonadaceae</taxon>
        <taxon>Pseudomonas</taxon>
    </lineage>
</organism>
<dbReference type="Gene3D" id="1.20.1600.10">
    <property type="entry name" value="Outer membrane efflux proteins (OEP)"/>
    <property type="match status" value="1"/>
</dbReference>
<keyword evidence="8" id="KW-0175">Coiled coil</keyword>
<dbReference type="RefSeq" id="WP_122705378.1">
    <property type="nucleotide sequence ID" value="NZ_CP081201.1"/>
</dbReference>
<evidence type="ECO:0000256" key="4">
    <source>
        <dbReference type="ARBA" id="ARBA00022452"/>
    </source>
</evidence>
<feature type="chain" id="PRO_5045189653" evidence="9">
    <location>
        <begin position="21"/>
        <end position="441"/>
    </location>
</feature>
<feature type="signal peptide" evidence="9">
    <location>
        <begin position="1"/>
        <end position="20"/>
    </location>
</feature>
<gene>
    <name evidence="10" type="ORF">K3169_25915</name>
</gene>
<dbReference type="Pfam" id="PF02321">
    <property type="entry name" value="OEP"/>
    <property type="match status" value="2"/>
</dbReference>
<reference evidence="10" key="1">
    <citation type="submission" date="2021-08" db="EMBL/GenBank/DDBJ databases">
        <title>Complete genome sequence of Pseudomonas phytophila.</title>
        <authorList>
            <person name="Weir B.S."/>
            <person name="Templeton M.D."/>
            <person name="Arshed S."/>
            <person name="Andersen M.T."/>
            <person name="Jayaraman J."/>
        </authorList>
    </citation>
    <scope>NUCLEOTIDE SEQUENCE</scope>
    <source>
        <strain evidence="10">ICMP 23753</strain>
    </source>
</reference>
<proteinExistence type="inferred from homology"/>
<keyword evidence="9" id="KW-0732">Signal</keyword>
<evidence type="ECO:0000256" key="5">
    <source>
        <dbReference type="ARBA" id="ARBA00022692"/>
    </source>
</evidence>
<dbReference type="Proteomes" id="UP001063228">
    <property type="component" value="Chromosome"/>
</dbReference>
<keyword evidence="3" id="KW-0813">Transport</keyword>
<evidence type="ECO:0000256" key="1">
    <source>
        <dbReference type="ARBA" id="ARBA00004442"/>
    </source>
</evidence>
<protein>
    <submittedName>
        <fullName evidence="10">TolC family outer membrane protein</fullName>
    </submittedName>
</protein>
<dbReference type="InterPro" id="IPR010130">
    <property type="entry name" value="T1SS_OMP_TolC"/>
</dbReference>
<sequence length="441" mass="48291">MTVRTRLAVLSLLWSCQLLAADDSLSLVALYDASRLNDATYKVADHDYAASREEIAIGRSGLLPQVAINSRYGHGGQLEKRTPNNNSDDQYSADSIALSVSQPLFDKGRWASYEQAKARAKLGEAQYEGAGQGLFDRVVQAYFDIAQVENELKLTTQQKASIEALAKQSKRLYEAGEGTVTDMEEAQARLDSTRAQEIELQARRRAALRKLAGRSGLTVGNIPEMQEKSPATALLAPEEDLDYWMLKADQAGATLGVSRASVKVAEANLKLQKSGHYPTVALSGRLARVDQSDTNDYSQRQSTYYLGVVIDIPLYQGGGISASSEKARAALESARSSYDAQLQQLTEDVETNYLGVVAGFEKSKALVTAVRSSQIALTSAEKGYQAGVRSTVEILDAQQRLYSAKRDLLDTKLAMLLSYVNLHTRTGQMTRSQLQKVQELF</sequence>
<keyword evidence="5" id="KW-0812">Transmembrane</keyword>
<dbReference type="PANTHER" id="PTHR30026">
    <property type="entry name" value="OUTER MEMBRANE PROTEIN TOLC"/>
    <property type="match status" value="1"/>
</dbReference>
<dbReference type="InterPro" id="IPR051906">
    <property type="entry name" value="TolC-like"/>
</dbReference>
<dbReference type="PANTHER" id="PTHR30026:SF20">
    <property type="entry name" value="OUTER MEMBRANE PROTEIN TOLC"/>
    <property type="match status" value="1"/>
</dbReference>
<dbReference type="InterPro" id="IPR003423">
    <property type="entry name" value="OMP_efflux"/>
</dbReference>
<keyword evidence="4" id="KW-1134">Transmembrane beta strand</keyword>
<dbReference type="SUPFAM" id="SSF56954">
    <property type="entry name" value="Outer membrane efflux proteins (OEP)"/>
    <property type="match status" value="1"/>
</dbReference>
<evidence type="ECO:0000313" key="11">
    <source>
        <dbReference type="Proteomes" id="UP001063228"/>
    </source>
</evidence>
<name>A0ABY6FCU4_9PSED</name>
<keyword evidence="11" id="KW-1185">Reference proteome</keyword>
<dbReference type="EMBL" id="CP081201">
    <property type="protein sequence ID" value="UXZ95710.1"/>
    <property type="molecule type" value="Genomic_DNA"/>
</dbReference>
<comment type="subcellular location">
    <subcellularLocation>
        <location evidence="1">Cell outer membrane</location>
    </subcellularLocation>
</comment>
<dbReference type="NCBIfam" id="TIGR01844">
    <property type="entry name" value="type_I_sec_TolC"/>
    <property type="match status" value="1"/>
</dbReference>
<evidence type="ECO:0000313" key="10">
    <source>
        <dbReference type="EMBL" id="UXZ95710.1"/>
    </source>
</evidence>
<comment type="similarity">
    <text evidence="2">Belongs to the outer membrane factor (OMF) (TC 1.B.17) family.</text>
</comment>
<accession>A0ABY6FCU4</accession>
<evidence type="ECO:0000256" key="7">
    <source>
        <dbReference type="ARBA" id="ARBA00023237"/>
    </source>
</evidence>
<evidence type="ECO:0000256" key="3">
    <source>
        <dbReference type="ARBA" id="ARBA00022448"/>
    </source>
</evidence>
<feature type="coiled-coil region" evidence="8">
    <location>
        <begin position="145"/>
        <end position="203"/>
    </location>
</feature>